<gene>
    <name evidence="9" type="ORF">C884_00666</name>
</gene>
<dbReference type="MEROPS" id="S26.025"/>
<dbReference type="GO" id="GO:0006465">
    <property type="term" value="P:signal peptide processing"/>
    <property type="evidence" value="ECO:0007669"/>
    <property type="project" value="InterPro"/>
</dbReference>
<dbReference type="PANTHER" id="PTHR43390">
    <property type="entry name" value="SIGNAL PEPTIDASE I"/>
    <property type="match status" value="1"/>
</dbReference>
<evidence type="ECO:0000256" key="4">
    <source>
        <dbReference type="ARBA" id="ARBA00013208"/>
    </source>
</evidence>
<reference evidence="9 10" key="1">
    <citation type="journal article" date="2014" name="Genome Announc.">
        <title>Draft Genome Sequence of Kocuria palustris PEL.</title>
        <authorList>
            <person name="Sharma G."/>
            <person name="Khatri I."/>
            <person name="Subramanian S."/>
        </authorList>
    </citation>
    <scope>NUCLEOTIDE SEQUENCE [LARGE SCALE GENOMIC DNA]</scope>
    <source>
        <strain evidence="9 10">PEL</strain>
    </source>
</reference>
<protein>
    <recommendedName>
        <fullName evidence="4 7">Signal peptidase I</fullName>
        <ecNumber evidence="4 7">3.4.21.89</ecNumber>
    </recommendedName>
</protein>
<dbReference type="InterPro" id="IPR019758">
    <property type="entry name" value="Pept_S26A_signal_pept_1_CS"/>
</dbReference>
<keyword evidence="7" id="KW-1133">Transmembrane helix</keyword>
<dbReference type="InterPro" id="IPR036286">
    <property type="entry name" value="LexA/Signal_pep-like_sf"/>
</dbReference>
<dbReference type="AlphaFoldDB" id="M2WCI1"/>
<dbReference type="InterPro" id="IPR000223">
    <property type="entry name" value="Pept_S26A_signal_pept_1"/>
</dbReference>
<evidence type="ECO:0000256" key="1">
    <source>
        <dbReference type="ARBA" id="ARBA00000677"/>
    </source>
</evidence>
<name>M2WCI1_9MICC</name>
<evidence type="ECO:0000256" key="3">
    <source>
        <dbReference type="ARBA" id="ARBA00009370"/>
    </source>
</evidence>
<evidence type="ECO:0000313" key="9">
    <source>
        <dbReference type="EMBL" id="EME36187.1"/>
    </source>
</evidence>
<dbReference type="NCBIfam" id="TIGR02227">
    <property type="entry name" value="sigpep_I_bact"/>
    <property type="match status" value="1"/>
</dbReference>
<feature type="active site" evidence="6">
    <location>
        <position position="54"/>
    </location>
</feature>
<evidence type="ECO:0000256" key="5">
    <source>
        <dbReference type="ARBA" id="ARBA00022801"/>
    </source>
</evidence>
<feature type="transmembrane region" description="Helical" evidence="7">
    <location>
        <begin position="26"/>
        <end position="49"/>
    </location>
</feature>
<dbReference type="GO" id="GO:0005886">
    <property type="term" value="C:plasma membrane"/>
    <property type="evidence" value="ECO:0007669"/>
    <property type="project" value="UniProtKB-SubCell"/>
</dbReference>
<dbReference type="GO" id="GO:0009003">
    <property type="term" value="F:signal peptidase activity"/>
    <property type="evidence" value="ECO:0007669"/>
    <property type="project" value="UniProtKB-EC"/>
</dbReference>
<comment type="subcellular location">
    <subcellularLocation>
        <location evidence="2">Cell membrane</location>
        <topology evidence="2">Single-pass type II membrane protein</topology>
    </subcellularLocation>
    <subcellularLocation>
        <location evidence="7">Membrane</location>
        <topology evidence="7">Single-pass type II membrane protein</topology>
    </subcellularLocation>
</comment>
<dbReference type="PRINTS" id="PR00727">
    <property type="entry name" value="LEADERPTASE"/>
</dbReference>
<dbReference type="PANTHER" id="PTHR43390:SF1">
    <property type="entry name" value="CHLOROPLAST PROCESSING PEPTIDASE"/>
    <property type="match status" value="1"/>
</dbReference>
<comment type="similarity">
    <text evidence="3 7">Belongs to the peptidase S26 family.</text>
</comment>
<evidence type="ECO:0000256" key="7">
    <source>
        <dbReference type="RuleBase" id="RU362042"/>
    </source>
</evidence>
<dbReference type="Proteomes" id="UP000009877">
    <property type="component" value="Unassembled WGS sequence"/>
</dbReference>
<feature type="domain" description="Peptidase S26" evidence="8">
    <location>
        <begin position="24"/>
        <end position="211"/>
    </location>
</feature>
<comment type="caution">
    <text evidence="9">The sequence shown here is derived from an EMBL/GenBank/DDBJ whole genome shotgun (WGS) entry which is preliminary data.</text>
</comment>
<dbReference type="Pfam" id="PF10502">
    <property type="entry name" value="Peptidase_S26"/>
    <property type="match status" value="1"/>
</dbReference>
<organism evidence="9 10">
    <name type="scientific">Kocuria palustris PEL</name>
    <dbReference type="NCBI Taxonomy" id="1236550"/>
    <lineage>
        <taxon>Bacteria</taxon>
        <taxon>Bacillati</taxon>
        <taxon>Actinomycetota</taxon>
        <taxon>Actinomycetes</taxon>
        <taxon>Micrococcales</taxon>
        <taxon>Micrococcaceae</taxon>
        <taxon>Kocuria</taxon>
    </lineage>
</organism>
<evidence type="ECO:0000256" key="6">
    <source>
        <dbReference type="PIRSR" id="PIRSR600223-1"/>
    </source>
</evidence>
<keyword evidence="7" id="KW-0645">Protease</keyword>
<dbReference type="STRING" id="71999.KPaMU14_04655"/>
<keyword evidence="10" id="KW-1185">Reference proteome</keyword>
<dbReference type="SUPFAM" id="SSF51306">
    <property type="entry name" value="LexA/Signal peptidase"/>
    <property type="match status" value="1"/>
</dbReference>
<dbReference type="Gene3D" id="2.10.109.10">
    <property type="entry name" value="Umud Fragment, subunit A"/>
    <property type="match status" value="1"/>
</dbReference>
<dbReference type="EC" id="3.4.21.89" evidence="4 7"/>
<feature type="active site" evidence="6">
    <location>
        <position position="122"/>
    </location>
</feature>
<dbReference type="PROSITE" id="PS00761">
    <property type="entry name" value="SPASE_I_3"/>
    <property type="match status" value="1"/>
</dbReference>
<keyword evidence="5 7" id="KW-0378">Hydrolase</keyword>
<evidence type="ECO:0000256" key="2">
    <source>
        <dbReference type="ARBA" id="ARBA00004401"/>
    </source>
</evidence>
<dbReference type="EMBL" id="ANHZ02000017">
    <property type="protein sequence ID" value="EME36187.1"/>
    <property type="molecule type" value="Genomic_DNA"/>
</dbReference>
<dbReference type="InterPro" id="IPR019533">
    <property type="entry name" value="Peptidase_S26"/>
</dbReference>
<accession>M2WCI1</accession>
<dbReference type="RefSeq" id="WP_006215089.1">
    <property type="nucleotide sequence ID" value="NZ_ANHZ02000017.1"/>
</dbReference>
<dbReference type="GO" id="GO:0004252">
    <property type="term" value="F:serine-type endopeptidase activity"/>
    <property type="evidence" value="ECO:0007669"/>
    <property type="project" value="InterPro"/>
</dbReference>
<keyword evidence="7" id="KW-0472">Membrane</keyword>
<evidence type="ECO:0000259" key="8">
    <source>
        <dbReference type="Pfam" id="PF10502"/>
    </source>
</evidence>
<sequence length="233" mass="25623">MSDQPASSTPEKAQKSGSSGGMLKEILVTILVVLIISFLLKTFLFRLFYIPSGSMENTLQLQDKIGVNVAEPWAGPLERGDIAVFEDTQGWLPAAETSSNPVRQGLEFVGLAPDRSKQYLIKRVIGTEGDTVTCCSADGRITVNGQELDEPYLYEGDEPSEIPFEVTVPEDSYFVLGDHRSASADSRYHIEQGTEFVSHDDVVGSAFSILWPIDRWTWLSNPSDTFADVPDPS</sequence>
<proteinExistence type="inferred from homology"/>
<dbReference type="CDD" id="cd06530">
    <property type="entry name" value="S26_SPase_I"/>
    <property type="match status" value="1"/>
</dbReference>
<keyword evidence="7" id="KW-0812">Transmembrane</keyword>
<evidence type="ECO:0000313" key="10">
    <source>
        <dbReference type="Proteomes" id="UP000009877"/>
    </source>
</evidence>
<comment type="catalytic activity">
    <reaction evidence="1 7">
        <text>Cleavage of hydrophobic, N-terminal signal or leader sequences from secreted and periplasmic proteins.</text>
        <dbReference type="EC" id="3.4.21.89"/>
    </reaction>
</comment>